<accession>A0ABQ2MUQ7</accession>
<keyword evidence="2" id="KW-1185">Reference proteome</keyword>
<reference evidence="2" key="1">
    <citation type="journal article" date="2019" name="Int. J. Syst. Evol. Microbiol.">
        <title>The Global Catalogue of Microorganisms (GCM) 10K type strain sequencing project: providing services to taxonomists for standard genome sequencing and annotation.</title>
        <authorList>
            <consortium name="The Broad Institute Genomics Platform"/>
            <consortium name="The Broad Institute Genome Sequencing Center for Infectious Disease"/>
            <person name="Wu L."/>
            <person name="Ma J."/>
        </authorList>
    </citation>
    <scope>NUCLEOTIDE SEQUENCE [LARGE SCALE GENOMIC DNA]</scope>
    <source>
        <strain evidence="2">CGMCC 4.7349</strain>
    </source>
</reference>
<evidence type="ECO:0000313" key="2">
    <source>
        <dbReference type="Proteomes" id="UP000656881"/>
    </source>
</evidence>
<dbReference type="NCBIfam" id="NF047389">
    <property type="entry name" value="ATPase_Sll1717"/>
    <property type="match status" value="1"/>
</dbReference>
<dbReference type="InterPro" id="IPR059206">
    <property type="entry name" value="Sll1717-like"/>
</dbReference>
<proteinExistence type="predicted"/>
<dbReference type="Proteomes" id="UP000656881">
    <property type="component" value="Unassembled WGS sequence"/>
</dbReference>
<comment type="caution">
    <text evidence="1">The sequence shown here is derived from an EMBL/GenBank/DDBJ whole genome shotgun (WGS) entry which is preliminary data.</text>
</comment>
<evidence type="ECO:0008006" key="3">
    <source>
        <dbReference type="Google" id="ProtNLM"/>
    </source>
</evidence>
<organism evidence="1 2">
    <name type="scientific">Streptomyces lasiicapitis</name>
    <dbReference type="NCBI Taxonomy" id="1923961"/>
    <lineage>
        <taxon>Bacteria</taxon>
        <taxon>Bacillati</taxon>
        <taxon>Actinomycetota</taxon>
        <taxon>Actinomycetes</taxon>
        <taxon>Kitasatosporales</taxon>
        <taxon>Streptomycetaceae</taxon>
        <taxon>Streptomyces</taxon>
    </lineage>
</organism>
<gene>
    <name evidence="1" type="ORF">GCM10012286_76130</name>
</gene>
<name>A0ABQ2MUQ7_9ACTN</name>
<sequence length="660" mass="71537">MWGDLSVAALDRLYFGREDAERDVTDGLLREGFLPTAAFRAALSGRKMLIIGRKGSGKSAICMRLMEGGAHTAGGRAGGGRAGGSQAGGALLITPDDAAGDEIRRFELQGLAGDTAKSLIWRYVFAVHAARHLTAHAKDAHGRKEPDSVKALRRFLKQNDEEAVLPGGRLGDRLTQSARGLQTSLSLEAFGVRAAMDLVPAGSEGARAARQLELVEHGVARAFADLGCADAHAPLLLLVDQLEQVWSAEADSNSMVIGLLLAAKHAAGAYGRALRCLLFLRSDIYDSLLFGEGDKFRGDEVRIAWTEPALRELARTRAQASVGDALGGADLDDTRLWQELFPPTVAGEPTPTYLFTRSLPRPRDAIQFLNLCRDTAADQCHDRIEEADVLQATWQFSEWKLKDLVQEYLIAHPFLERLYPLFQNTGYTVTRGVLGNRLEEAAPTLRRLFPAYAESLDLTGVVDTLFAVGFLGVRRGHDVVYGGGGELPVQPHEGEFHVHPCFREALGATSPIDLRRYEPGVVASRIGSGNVGYAHFPSRSFGDREYALLDDVTRSCRSVLRQVGRAVDLGHDVRDEITEQVSRVLADATDAQDRLRHNEYVDVVEHVLTVASYFTTLSAQLQATGLDGALGTDGVGHRIDDEARRLRRLAGGASGSSSGA</sequence>
<protein>
    <recommendedName>
        <fullName evidence="3">ATP-binding protein</fullName>
    </recommendedName>
</protein>
<evidence type="ECO:0000313" key="1">
    <source>
        <dbReference type="EMBL" id="GGO58001.1"/>
    </source>
</evidence>
<dbReference type="EMBL" id="BMNG01000023">
    <property type="protein sequence ID" value="GGO58001.1"/>
    <property type="molecule type" value="Genomic_DNA"/>
</dbReference>